<name>X1TRP8_9ZZZZ</name>
<reference evidence="1" key="1">
    <citation type="journal article" date="2014" name="Front. Microbiol.">
        <title>High frequency of phylogenetically diverse reductive dehalogenase-homologous genes in deep subseafloor sedimentary metagenomes.</title>
        <authorList>
            <person name="Kawai M."/>
            <person name="Futagami T."/>
            <person name="Toyoda A."/>
            <person name="Takaki Y."/>
            <person name="Nishi S."/>
            <person name="Hori S."/>
            <person name="Arai W."/>
            <person name="Tsubouchi T."/>
            <person name="Morono Y."/>
            <person name="Uchiyama I."/>
            <person name="Ito T."/>
            <person name="Fujiyama A."/>
            <person name="Inagaki F."/>
            <person name="Takami H."/>
        </authorList>
    </citation>
    <scope>NUCLEOTIDE SEQUENCE</scope>
    <source>
        <strain evidence="1">Expedition CK06-06</strain>
    </source>
</reference>
<sequence>MLTERVKLEKQIAHWTKVEKDPSLPEVQRNIARLTLVQLEMRLLSLDLAEE</sequence>
<proteinExistence type="predicted"/>
<evidence type="ECO:0000313" key="1">
    <source>
        <dbReference type="EMBL" id="GAI90245.1"/>
    </source>
</evidence>
<dbReference type="AlphaFoldDB" id="X1TRP8"/>
<dbReference type="EMBL" id="BARW01016363">
    <property type="protein sequence ID" value="GAI90245.1"/>
    <property type="molecule type" value="Genomic_DNA"/>
</dbReference>
<organism evidence="1">
    <name type="scientific">marine sediment metagenome</name>
    <dbReference type="NCBI Taxonomy" id="412755"/>
    <lineage>
        <taxon>unclassified sequences</taxon>
        <taxon>metagenomes</taxon>
        <taxon>ecological metagenomes</taxon>
    </lineage>
</organism>
<accession>X1TRP8</accession>
<gene>
    <name evidence="1" type="ORF">S12H4_28519</name>
</gene>
<comment type="caution">
    <text evidence="1">The sequence shown here is derived from an EMBL/GenBank/DDBJ whole genome shotgun (WGS) entry which is preliminary data.</text>
</comment>
<protein>
    <submittedName>
        <fullName evidence="1">Uncharacterized protein</fullName>
    </submittedName>
</protein>